<evidence type="ECO:0000313" key="1">
    <source>
        <dbReference type="EMBL" id="VBA39848.1"/>
    </source>
</evidence>
<evidence type="ECO:0000313" key="2">
    <source>
        <dbReference type="Proteomes" id="UP000267289"/>
    </source>
</evidence>
<dbReference type="AlphaFoldDB" id="A0A498Q149"/>
<keyword evidence="2" id="KW-1185">Reference proteome</keyword>
<protein>
    <submittedName>
        <fullName evidence="1">Uncharacterized protein</fullName>
    </submittedName>
</protein>
<proteinExistence type="predicted"/>
<reference evidence="1 2" key="1">
    <citation type="submission" date="2018-09" db="EMBL/GenBank/DDBJ databases">
        <authorList>
            <person name="Tagini F."/>
        </authorList>
    </citation>
    <scope>NUCLEOTIDE SEQUENCE [LARGE SCALE GENOMIC DNA]</scope>
    <source>
        <strain evidence="1 2">MK13</strain>
    </source>
</reference>
<sequence length="40" mass="4578">MGASTSMTLYLEDTMWPYQEKFEDAIWHVDSGVASLTLPR</sequence>
<dbReference type="EMBL" id="UPHQ01000127">
    <property type="protein sequence ID" value="VBA39848.1"/>
    <property type="molecule type" value="Genomic_DNA"/>
</dbReference>
<dbReference type="Proteomes" id="UP000267289">
    <property type="component" value="Unassembled WGS sequence"/>
</dbReference>
<gene>
    <name evidence="1" type="ORF">LAUMK13_02779</name>
</gene>
<organism evidence="1 2">
    <name type="scientific">Mycobacterium innocens</name>
    <dbReference type="NCBI Taxonomy" id="2341083"/>
    <lineage>
        <taxon>Bacteria</taxon>
        <taxon>Bacillati</taxon>
        <taxon>Actinomycetota</taxon>
        <taxon>Actinomycetes</taxon>
        <taxon>Mycobacteriales</taxon>
        <taxon>Mycobacteriaceae</taxon>
        <taxon>Mycobacterium</taxon>
    </lineage>
</organism>
<accession>A0A498Q149</accession>
<name>A0A498Q149_9MYCO</name>